<dbReference type="EMBL" id="UINC01112981">
    <property type="protein sequence ID" value="SVC82302.1"/>
    <property type="molecule type" value="Genomic_DNA"/>
</dbReference>
<name>A0A382QCK6_9ZZZZ</name>
<dbReference type="InterPro" id="IPR026444">
    <property type="entry name" value="Secre_tail"/>
</dbReference>
<organism evidence="2">
    <name type="scientific">marine metagenome</name>
    <dbReference type="NCBI Taxonomy" id="408172"/>
    <lineage>
        <taxon>unclassified sequences</taxon>
        <taxon>metagenomes</taxon>
        <taxon>ecological metagenomes</taxon>
    </lineage>
</organism>
<reference evidence="2" key="1">
    <citation type="submission" date="2018-05" db="EMBL/GenBank/DDBJ databases">
        <authorList>
            <person name="Lanie J.A."/>
            <person name="Ng W.-L."/>
            <person name="Kazmierczak K.M."/>
            <person name="Andrzejewski T.M."/>
            <person name="Davidsen T.M."/>
            <person name="Wayne K.J."/>
            <person name="Tettelin H."/>
            <person name="Glass J.I."/>
            <person name="Rusch D."/>
            <person name="Podicherti R."/>
            <person name="Tsui H.-C.T."/>
            <person name="Winkler M.E."/>
        </authorList>
    </citation>
    <scope>NUCLEOTIDE SEQUENCE</scope>
</reference>
<evidence type="ECO:0000313" key="2">
    <source>
        <dbReference type="EMBL" id="SVC82302.1"/>
    </source>
</evidence>
<accession>A0A382QCK6</accession>
<dbReference type="InterPro" id="IPR025965">
    <property type="entry name" value="FlgD/Vpr_Ig-like"/>
</dbReference>
<sequence length="323" mass="36722">MSYDTLDFSIIHLEDTSGNKRESLIERRFFTKAAADFSIPPDDTIGLEDLDIFMDGWKSGDYTKNLGPFVGTPPNIKITQDNLFGIDDGMAFTQMWLWSLQTFGVSEIMQQQLVNIPSSISITDNTISILPPEDVISGQIIINYDVQYHKIIPGDNSMINKNGILLSNNDNQNGVSVIEYVLAENKRSNVYFNINKNDLHDPEIEVRYAFFDKDFRLISRGESIIHSLSLPTEFSLMQNYPNPFNPTTNIRFGLPVDSFVRLIVYDINGRLVDEIVNGFLRAGTHSVQWQGRGINGFSLSSGIYFYRIEASEYSKTYKMVFVK</sequence>
<protein>
    <recommendedName>
        <fullName evidence="1">FlgD/Vpr Ig-like domain-containing protein</fullName>
    </recommendedName>
</protein>
<evidence type="ECO:0000259" key="1">
    <source>
        <dbReference type="Pfam" id="PF13860"/>
    </source>
</evidence>
<dbReference type="AlphaFoldDB" id="A0A382QCK6"/>
<feature type="domain" description="FlgD/Vpr Ig-like" evidence="1">
    <location>
        <begin position="259"/>
        <end position="311"/>
    </location>
</feature>
<dbReference type="Gene3D" id="2.60.40.4070">
    <property type="match status" value="1"/>
</dbReference>
<proteinExistence type="predicted"/>
<dbReference type="Pfam" id="PF13860">
    <property type="entry name" value="FlgD_ig"/>
    <property type="match status" value="1"/>
</dbReference>
<dbReference type="NCBIfam" id="TIGR04183">
    <property type="entry name" value="Por_Secre_tail"/>
    <property type="match status" value="1"/>
</dbReference>
<gene>
    <name evidence="2" type="ORF">METZ01_LOCUS335156</name>
</gene>